<keyword evidence="3" id="KW-1185">Reference proteome</keyword>
<dbReference type="InterPro" id="IPR043128">
    <property type="entry name" value="Rev_trsase/Diguanyl_cyclase"/>
</dbReference>
<evidence type="ECO:0000256" key="1">
    <source>
        <dbReference type="SAM" id="Phobius"/>
    </source>
</evidence>
<sequence>MTFDLPTAAVMSSIVVLAGAGTFIATALSSRFASSGARLWGLGYVFMTVALLSSLVAVFVAENGWGEVWADALGNGAGVAFVGCLLLGLRAYNGNDVPGPALMVAALSTLTIAATLFDSPQPYAAAGSTVTYLSLAALTGGVTVHALLGRTRRHGFAWVLAGCFLIQALFYLARVVLVNALGPQDPVYLQWLGPIPWYMLTLSAGLVGTIAAFVLRSVLGTSSSASPAAVVEDAVLDAPTFVASLRGVLRRASRRTELVVVIAVLVDDVGTITASFGQEVADATTRVLRSAVREFASPVAVVGKSADRTIVLVTTTASSPADARRQAGLLYRGVVQRFVGAKGIVVPGVGVGVGLSSTLGYSAEVLVEGGTIAAVEAAESDETSVVFATARTLPSLRFLAEADLA</sequence>
<comment type="caution">
    <text evidence="2">The sequence shown here is derived from an EMBL/GenBank/DDBJ whole genome shotgun (WGS) entry which is preliminary data.</text>
</comment>
<evidence type="ECO:0000313" key="2">
    <source>
        <dbReference type="EMBL" id="KAA9135833.1"/>
    </source>
</evidence>
<protein>
    <recommendedName>
        <fullName evidence="4">GGDEF domain-containing protein</fullName>
    </recommendedName>
</protein>
<dbReference type="Proteomes" id="UP000326838">
    <property type="component" value="Unassembled WGS sequence"/>
</dbReference>
<keyword evidence="1" id="KW-0812">Transmembrane</keyword>
<feature type="transmembrane region" description="Helical" evidence="1">
    <location>
        <begin position="6"/>
        <end position="27"/>
    </location>
</feature>
<keyword evidence="1" id="KW-1133">Transmembrane helix</keyword>
<feature type="transmembrane region" description="Helical" evidence="1">
    <location>
        <begin position="39"/>
        <end position="60"/>
    </location>
</feature>
<feature type="transmembrane region" description="Helical" evidence="1">
    <location>
        <begin position="99"/>
        <end position="117"/>
    </location>
</feature>
<evidence type="ECO:0008006" key="4">
    <source>
        <dbReference type="Google" id="ProtNLM"/>
    </source>
</evidence>
<feature type="transmembrane region" description="Helical" evidence="1">
    <location>
        <begin position="72"/>
        <end position="92"/>
    </location>
</feature>
<dbReference type="RefSeq" id="WP_150891687.1">
    <property type="nucleotide sequence ID" value="NZ_VYUY01000003.1"/>
</dbReference>
<name>A0A5N0TL01_9MICO</name>
<accession>A0A5N0TL01</accession>
<feature type="transmembrane region" description="Helical" evidence="1">
    <location>
        <begin position="197"/>
        <end position="215"/>
    </location>
</feature>
<evidence type="ECO:0000313" key="3">
    <source>
        <dbReference type="Proteomes" id="UP000326838"/>
    </source>
</evidence>
<gene>
    <name evidence="2" type="ORF">F6B40_01200</name>
</gene>
<proteinExistence type="predicted"/>
<organism evidence="2 3">
    <name type="scientific">Microbacterium caowuchunii</name>
    <dbReference type="NCBI Taxonomy" id="2614638"/>
    <lineage>
        <taxon>Bacteria</taxon>
        <taxon>Bacillati</taxon>
        <taxon>Actinomycetota</taxon>
        <taxon>Actinomycetes</taxon>
        <taxon>Micrococcales</taxon>
        <taxon>Microbacteriaceae</taxon>
        <taxon>Microbacterium</taxon>
    </lineage>
</organism>
<dbReference type="InterPro" id="IPR029787">
    <property type="entry name" value="Nucleotide_cyclase"/>
</dbReference>
<feature type="transmembrane region" description="Helical" evidence="1">
    <location>
        <begin position="155"/>
        <end position="177"/>
    </location>
</feature>
<reference evidence="3" key="1">
    <citation type="submission" date="2019-09" db="EMBL/GenBank/DDBJ databases">
        <title>Mumia zhuanghuii sp. nov. isolated from the intestinal contents of plateau pika (Ochotona curzoniae) in the Qinghai-Tibet plateau of China.</title>
        <authorList>
            <person name="Tian Z."/>
        </authorList>
    </citation>
    <scope>NUCLEOTIDE SEQUENCE [LARGE SCALE GENOMIC DNA]</scope>
    <source>
        <strain evidence="3">L-033</strain>
    </source>
</reference>
<dbReference type="AlphaFoldDB" id="A0A5N0TL01"/>
<dbReference type="Gene3D" id="3.30.70.270">
    <property type="match status" value="1"/>
</dbReference>
<dbReference type="EMBL" id="VYUY01000003">
    <property type="protein sequence ID" value="KAA9135833.1"/>
    <property type="molecule type" value="Genomic_DNA"/>
</dbReference>
<feature type="transmembrane region" description="Helical" evidence="1">
    <location>
        <begin position="123"/>
        <end position="148"/>
    </location>
</feature>
<keyword evidence="1" id="KW-0472">Membrane</keyword>
<dbReference type="SUPFAM" id="SSF55073">
    <property type="entry name" value="Nucleotide cyclase"/>
    <property type="match status" value="1"/>
</dbReference>